<evidence type="ECO:0000313" key="3">
    <source>
        <dbReference type="Proteomes" id="UP000593567"/>
    </source>
</evidence>
<accession>A0A7J7JYI5</accession>
<evidence type="ECO:0000256" key="1">
    <source>
        <dbReference type="SAM" id="MobiDB-lite"/>
    </source>
</evidence>
<feature type="region of interest" description="Disordered" evidence="1">
    <location>
        <begin position="50"/>
        <end position="124"/>
    </location>
</feature>
<feature type="region of interest" description="Disordered" evidence="1">
    <location>
        <begin position="21"/>
        <end position="40"/>
    </location>
</feature>
<name>A0A7J7JYI5_BUGNE</name>
<reference evidence="2" key="1">
    <citation type="submission" date="2020-06" db="EMBL/GenBank/DDBJ databases">
        <title>Draft genome of Bugula neritina, a colonial animal packing powerful symbionts and potential medicines.</title>
        <authorList>
            <person name="Rayko M."/>
        </authorList>
    </citation>
    <scope>NUCLEOTIDE SEQUENCE [LARGE SCALE GENOMIC DNA]</scope>
    <source>
        <strain evidence="2">Kwan_BN1</strain>
    </source>
</reference>
<dbReference type="EMBL" id="VXIV02001645">
    <property type="protein sequence ID" value="KAF6031003.1"/>
    <property type="molecule type" value="Genomic_DNA"/>
</dbReference>
<organism evidence="2 3">
    <name type="scientific">Bugula neritina</name>
    <name type="common">Brown bryozoan</name>
    <name type="synonym">Sertularia neritina</name>
    <dbReference type="NCBI Taxonomy" id="10212"/>
    <lineage>
        <taxon>Eukaryota</taxon>
        <taxon>Metazoa</taxon>
        <taxon>Spiralia</taxon>
        <taxon>Lophotrochozoa</taxon>
        <taxon>Bryozoa</taxon>
        <taxon>Gymnolaemata</taxon>
        <taxon>Cheilostomatida</taxon>
        <taxon>Flustrina</taxon>
        <taxon>Buguloidea</taxon>
        <taxon>Bugulidae</taxon>
        <taxon>Bugula</taxon>
    </lineage>
</organism>
<feature type="compositionally biased region" description="Basic and acidic residues" evidence="1">
    <location>
        <begin position="108"/>
        <end position="124"/>
    </location>
</feature>
<proteinExistence type="predicted"/>
<sequence>MDDDLTRKACEELLAEAQRGASIAEEIGPQGWKKRETKPNKRFVQRTLMSSLSANARQKHSNKPQNSDITRHRSKRVQLDYFQTTRTKKAKRKTKDDDIDIGTSCKNDLFHNADTEHNNDTKCK</sequence>
<evidence type="ECO:0000313" key="2">
    <source>
        <dbReference type="EMBL" id="KAF6031003.1"/>
    </source>
</evidence>
<dbReference type="InterPro" id="IPR038948">
    <property type="entry name" value="POLR1D-like"/>
</dbReference>
<comment type="caution">
    <text evidence="2">The sequence shown here is derived from an EMBL/GenBank/DDBJ whole genome shotgun (WGS) entry which is preliminary data.</text>
</comment>
<gene>
    <name evidence="2" type="ORF">EB796_010702</name>
</gene>
<protein>
    <submittedName>
        <fullName evidence="2">Uncharacterized protein</fullName>
    </submittedName>
</protein>
<keyword evidence="3" id="KW-1185">Reference proteome</keyword>
<dbReference type="OrthoDB" id="6352295at2759"/>
<dbReference type="PANTHER" id="PTHR34769:SF1">
    <property type="entry name" value="RNA POLYMERASE I AND III SUBUNIT D"/>
    <property type="match status" value="1"/>
</dbReference>
<dbReference type="Proteomes" id="UP000593567">
    <property type="component" value="Unassembled WGS sequence"/>
</dbReference>
<dbReference type="AlphaFoldDB" id="A0A7J7JYI5"/>
<dbReference type="PANTHER" id="PTHR34769">
    <property type="entry name" value="RCG42593, ISOFORM CRA_A"/>
    <property type="match status" value="1"/>
</dbReference>